<dbReference type="AlphaFoldDB" id="A0AAI8YAV0"/>
<feature type="region of interest" description="Disordered" evidence="1">
    <location>
        <begin position="1"/>
        <end position="81"/>
    </location>
</feature>
<feature type="compositionally biased region" description="Basic residues" evidence="1">
    <location>
        <begin position="15"/>
        <end position="26"/>
    </location>
</feature>
<feature type="region of interest" description="Disordered" evidence="1">
    <location>
        <begin position="96"/>
        <end position="153"/>
    </location>
</feature>
<dbReference type="Proteomes" id="UP001295740">
    <property type="component" value="Unassembled WGS sequence"/>
</dbReference>
<gene>
    <name evidence="2" type="ORF">KHLLAP_LOCUS942</name>
</gene>
<feature type="compositionally biased region" description="Polar residues" evidence="1">
    <location>
        <begin position="213"/>
        <end position="227"/>
    </location>
</feature>
<proteinExistence type="predicted"/>
<accession>A0AAI8YAV0</accession>
<feature type="compositionally biased region" description="Polar residues" evidence="1">
    <location>
        <begin position="96"/>
        <end position="112"/>
    </location>
</feature>
<reference evidence="2" key="1">
    <citation type="submission" date="2023-10" db="EMBL/GenBank/DDBJ databases">
        <authorList>
            <person name="Hackl T."/>
        </authorList>
    </citation>
    <scope>NUCLEOTIDE SEQUENCE</scope>
</reference>
<evidence type="ECO:0000313" key="2">
    <source>
        <dbReference type="EMBL" id="CAJ2500474.1"/>
    </source>
</evidence>
<dbReference type="EMBL" id="CAUWAG010000003">
    <property type="protein sequence ID" value="CAJ2500474.1"/>
    <property type="molecule type" value="Genomic_DNA"/>
</dbReference>
<feature type="compositionally biased region" description="Gly residues" evidence="1">
    <location>
        <begin position="58"/>
        <end position="81"/>
    </location>
</feature>
<feature type="compositionally biased region" description="Polar residues" evidence="1">
    <location>
        <begin position="402"/>
        <end position="421"/>
    </location>
</feature>
<feature type="compositionally biased region" description="Low complexity" evidence="1">
    <location>
        <begin position="113"/>
        <end position="134"/>
    </location>
</feature>
<feature type="region of interest" description="Disordered" evidence="1">
    <location>
        <begin position="167"/>
        <end position="289"/>
    </location>
</feature>
<feature type="compositionally biased region" description="Low complexity" evidence="1">
    <location>
        <begin position="194"/>
        <end position="205"/>
    </location>
</feature>
<feature type="compositionally biased region" description="Low complexity" evidence="1">
    <location>
        <begin position="239"/>
        <end position="252"/>
    </location>
</feature>
<evidence type="ECO:0000313" key="3">
    <source>
        <dbReference type="Proteomes" id="UP001295740"/>
    </source>
</evidence>
<evidence type="ECO:0000256" key="1">
    <source>
        <dbReference type="SAM" id="MobiDB-lite"/>
    </source>
</evidence>
<feature type="compositionally biased region" description="Low complexity" evidence="1">
    <location>
        <begin position="39"/>
        <end position="50"/>
    </location>
</feature>
<name>A0AAI8YAV0_9PEZI</name>
<keyword evidence="3" id="KW-1185">Reference proteome</keyword>
<sequence>MASLQTMSASAFGSHGRRNKVSKPRAKGAVVKPILKKIQSQSRSQSEQSSLDLDRGWHGQGGEQHYRGNGGGWGTGAGAGAEGGLYQEQQAISEAAVVSSSNNRSGRYNHSRSISGTSHVSHVSHVSVATSNSSNGFVHPFQQMPRNSTPPLSLSYAPSMTSFVDSRDYSPTTITEDDNQYSHRHHQQPTLPMSNSHSASHSQPSLGLRRPSLASQRTSSFSDTRTANPHPPPPLRINTSRTTSSTTPAQSSRLVNVSSRSDLYLDRTSDSPTALVPPSTSVAPMSPLRTSLDAGGFRLRAKSDLDTATRAEHLREARLKFERKERAKDEKYAREEIKRRERADNKRAQEQERHAVLARKEQLAVQAREEAAELEEAMLRRGHDRKISIASSGRPSLAMSRPSLSHVRTSTSRKSTMTPQLVQSEKFAASNYDSTDPLSPPAFGDEAGGAQGVVFQTAKRKNSAKKKTQSTWNMFILWLRTKLLRVGKH</sequence>
<feature type="compositionally biased region" description="Polar residues" evidence="1">
    <location>
        <begin position="1"/>
        <end position="11"/>
    </location>
</feature>
<comment type="caution">
    <text evidence="2">The sequence shown here is derived from an EMBL/GenBank/DDBJ whole genome shotgun (WGS) entry which is preliminary data.</text>
</comment>
<organism evidence="2 3">
    <name type="scientific">Anthostomella pinea</name>
    <dbReference type="NCBI Taxonomy" id="933095"/>
    <lineage>
        <taxon>Eukaryota</taxon>
        <taxon>Fungi</taxon>
        <taxon>Dikarya</taxon>
        <taxon>Ascomycota</taxon>
        <taxon>Pezizomycotina</taxon>
        <taxon>Sordariomycetes</taxon>
        <taxon>Xylariomycetidae</taxon>
        <taxon>Xylariales</taxon>
        <taxon>Xylariaceae</taxon>
        <taxon>Anthostomella</taxon>
    </lineage>
</organism>
<feature type="region of interest" description="Disordered" evidence="1">
    <location>
        <begin position="390"/>
        <end position="421"/>
    </location>
</feature>
<feature type="region of interest" description="Disordered" evidence="1">
    <location>
        <begin position="326"/>
        <end position="354"/>
    </location>
</feature>
<feature type="compositionally biased region" description="Polar residues" evidence="1">
    <location>
        <begin position="144"/>
        <end position="153"/>
    </location>
</feature>
<protein>
    <submittedName>
        <fullName evidence="2">Uu.00g033270.m01.CDS01</fullName>
    </submittedName>
</protein>